<proteinExistence type="predicted"/>
<dbReference type="AlphaFoldDB" id="A0A2U2ECP9"/>
<dbReference type="Proteomes" id="UP000245905">
    <property type="component" value="Unassembled WGS sequence"/>
</dbReference>
<name>A0A2U2ECP9_9FIRM</name>
<gene>
    <name evidence="1" type="ORF">LD38_16870</name>
</gene>
<dbReference type="RefSeq" id="WP_109258919.1">
    <property type="nucleotide sequence ID" value="NZ_JRFS01000094.1"/>
</dbReference>
<reference evidence="1 2" key="1">
    <citation type="submission" date="2014-09" db="EMBL/GenBank/DDBJ databases">
        <title>Butyrate-producing bacteria isolated from human gut.</title>
        <authorList>
            <person name="Zhang Q."/>
            <person name="Zhao L."/>
        </authorList>
    </citation>
    <scope>NUCLEOTIDE SEQUENCE [LARGE SCALE GENOMIC DNA]</scope>
    <source>
        <strain evidence="1 2">R22</strain>
    </source>
</reference>
<evidence type="ECO:0000313" key="2">
    <source>
        <dbReference type="Proteomes" id="UP000245905"/>
    </source>
</evidence>
<comment type="caution">
    <text evidence="1">The sequence shown here is derived from an EMBL/GenBank/DDBJ whole genome shotgun (WGS) entry which is preliminary data.</text>
</comment>
<sequence>MNIVEHFSLINCEGGNLLQEQIHEMECCLTEHGYHHIERSSRGTTNVFYYNDDESIVFVTYYSKNKQENNVAFTTLDKKLFDAEFRYTNKKIGFATRSDKSLKAVVSNGTSNVLLCHMTLGIVGRGICADHKYNSVWLNDSFCVRPATAEQNLRNRWNSKKFVGDEFDYNPAMDFRDTWWLLLGVTMLHELTLEEAMALNKEVRQ</sequence>
<dbReference type="EMBL" id="JRFS01000094">
    <property type="protein sequence ID" value="PWE82281.1"/>
    <property type="molecule type" value="Genomic_DNA"/>
</dbReference>
<accession>A0A2U2ECP9</accession>
<protein>
    <submittedName>
        <fullName evidence="1">Uncharacterized protein</fullName>
    </submittedName>
</protein>
<evidence type="ECO:0000313" key="1">
    <source>
        <dbReference type="EMBL" id="PWE82281.1"/>
    </source>
</evidence>
<organism evidence="1 2">
    <name type="scientific">Agathobacter rectalis</name>
    <dbReference type="NCBI Taxonomy" id="39491"/>
    <lineage>
        <taxon>Bacteria</taxon>
        <taxon>Bacillati</taxon>
        <taxon>Bacillota</taxon>
        <taxon>Clostridia</taxon>
        <taxon>Lachnospirales</taxon>
        <taxon>Lachnospiraceae</taxon>
        <taxon>Agathobacter</taxon>
    </lineage>
</organism>